<dbReference type="PANTHER" id="PTHR23028">
    <property type="entry name" value="ACETYLTRANSFERASE"/>
    <property type="match status" value="1"/>
</dbReference>
<keyword evidence="1" id="KW-0472">Membrane</keyword>
<sequence length="377" mass="42887">MVKKRFEALDAFRGLCALSVVVYHMHLVESITELDFFRGSSIFVEFFFVLSGFVLTHGYGFKDNLNFNRFMKARFFRIYPLHFFMFLVFFLLQVVMFLAFKFTSISSSTGVVEPFTGRNAISEILPNLLLLQSWTPFTSPISFNGPSWSISIEFYLYALLFLSIAIFQSNRVISWFCISSIAFFLIIFGSDILTPQVLMGGACFFGGAFTYTIYKKISHLNFSFSAGSVIEIALIISVILIVQSTIEHQQILAPFIFFLTVLFFTFESGCCSKILKTKPFQYMGKLSYSIYMTHAAILTIFSSSLILIQKISGYKLVSVINGDRYLDIGGGVLNNVIILFFIVITIYISSLTHKYIELKGQKLNKNKAHISLEENRT</sequence>
<dbReference type="RefSeq" id="WP_088134740.1">
    <property type="nucleotide sequence ID" value="NZ_CP018836.1"/>
</dbReference>
<dbReference type="GO" id="GO:0016020">
    <property type="term" value="C:membrane"/>
    <property type="evidence" value="ECO:0007669"/>
    <property type="project" value="TreeGrafter"/>
</dbReference>
<feature type="transmembrane region" description="Helical" evidence="1">
    <location>
        <begin position="148"/>
        <end position="167"/>
    </location>
</feature>
<feature type="transmembrane region" description="Helical" evidence="1">
    <location>
        <begin position="81"/>
        <end position="100"/>
    </location>
</feature>
<dbReference type="GO" id="GO:0016747">
    <property type="term" value="F:acyltransferase activity, transferring groups other than amino-acyl groups"/>
    <property type="evidence" value="ECO:0007669"/>
    <property type="project" value="InterPro"/>
</dbReference>
<organism evidence="3 4">
    <name type="scientific">Vibrio gazogenes</name>
    <dbReference type="NCBI Taxonomy" id="687"/>
    <lineage>
        <taxon>Bacteria</taxon>
        <taxon>Pseudomonadati</taxon>
        <taxon>Pseudomonadota</taxon>
        <taxon>Gammaproteobacteria</taxon>
        <taxon>Vibrionales</taxon>
        <taxon>Vibrionaceae</taxon>
        <taxon>Vibrio</taxon>
    </lineage>
</organism>
<feature type="domain" description="Acyltransferase 3" evidence="2">
    <location>
        <begin position="7"/>
        <end position="351"/>
    </location>
</feature>
<dbReference type="Pfam" id="PF01757">
    <property type="entry name" value="Acyl_transf_3"/>
    <property type="match status" value="1"/>
</dbReference>
<dbReference type="GO" id="GO:0000271">
    <property type="term" value="P:polysaccharide biosynthetic process"/>
    <property type="evidence" value="ECO:0007669"/>
    <property type="project" value="TreeGrafter"/>
</dbReference>
<keyword evidence="3" id="KW-0012">Acyltransferase</keyword>
<keyword evidence="1" id="KW-1133">Transmembrane helix</keyword>
<dbReference type="PANTHER" id="PTHR23028:SF53">
    <property type="entry name" value="ACYL_TRANSF_3 DOMAIN-CONTAINING PROTEIN"/>
    <property type="match status" value="1"/>
</dbReference>
<dbReference type="InterPro" id="IPR050879">
    <property type="entry name" value="Acyltransferase_3"/>
</dbReference>
<evidence type="ECO:0000313" key="4">
    <source>
        <dbReference type="Proteomes" id="UP000196708"/>
    </source>
</evidence>
<dbReference type="InterPro" id="IPR002656">
    <property type="entry name" value="Acyl_transf_3_dom"/>
</dbReference>
<gene>
    <name evidence="3" type="ORF">BSQ33_17005</name>
</gene>
<feature type="transmembrane region" description="Helical" evidence="1">
    <location>
        <begin position="287"/>
        <end position="308"/>
    </location>
</feature>
<protein>
    <submittedName>
        <fullName evidence="3">Acyltransferase</fullName>
    </submittedName>
</protein>
<evidence type="ECO:0000259" key="2">
    <source>
        <dbReference type="Pfam" id="PF01757"/>
    </source>
</evidence>
<keyword evidence="3" id="KW-0808">Transferase</keyword>
<evidence type="ECO:0000256" key="1">
    <source>
        <dbReference type="SAM" id="Phobius"/>
    </source>
</evidence>
<dbReference type="Proteomes" id="UP000196708">
    <property type="component" value="Chromosome 2"/>
</dbReference>
<evidence type="ECO:0000313" key="3">
    <source>
        <dbReference type="EMBL" id="ASA57459.1"/>
    </source>
</evidence>
<feature type="transmembrane region" description="Helical" evidence="1">
    <location>
        <begin position="40"/>
        <end position="60"/>
    </location>
</feature>
<feature type="transmembrane region" description="Helical" evidence="1">
    <location>
        <begin position="196"/>
        <end position="214"/>
    </location>
</feature>
<dbReference type="OrthoDB" id="9767863at2"/>
<feature type="transmembrane region" description="Helical" evidence="1">
    <location>
        <begin position="226"/>
        <end position="246"/>
    </location>
</feature>
<feature type="transmembrane region" description="Helical" evidence="1">
    <location>
        <begin position="172"/>
        <end position="190"/>
    </location>
</feature>
<dbReference type="EMBL" id="CP018836">
    <property type="protein sequence ID" value="ASA57459.1"/>
    <property type="molecule type" value="Genomic_DNA"/>
</dbReference>
<dbReference type="KEGG" id="vga:BSQ33_17005"/>
<feature type="transmembrane region" description="Helical" evidence="1">
    <location>
        <begin position="252"/>
        <end position="275"/>
    </location>
</feature>
<dbReference type="AlphaFoldDB" id="A0A1Z2SJW3"/>
<keyword evidence="1" id="KW-0812">Transmembrane</keyword>
<feature type="transmembrane region" description="Helical" evidence="1">
    <location>
        <begin position="328"/>
        <end position="349"/>
    </location>
</feature>
<feature type="transmembrane region" description="Helical" evidence="1">
    <location>
        <begin position="12"/>
        <end position="28"/>
    </location>
</feature>
<reference evidence="3 4" key="1">
    <citation type="submission" date="2016-12" db="EMBL/GenBank/DDBJ databases">
        <authorList>
            <person name="Song W.-J."/>
            <person name="Kurnit D.M."/>
        </authorList>
    </citation>
    <scope>NUCLEOTIDE SEQUENCE [LARGE SCALE GENOMIC DNA]</scope>
    <source>
        <strain evidence="3 4">ATCC 43942</strain>
    </source>
</reference>
<accession>A0A1Z2SJW3</accession>
<proteinExistence type="predicted"/>
<name>A0A1Z2SJW3_VIBGA</name>